<dbReference type="PIRSF" id="PIRSF000090">
    <property type="entry name" value="Beta-ETF"/>
    <property type="match status" value="1"/>
</dbReference>
<dbReference type="PANTHER" id="PTHR21294">
    <property type="entry name" value="ELECTRON TRANSFER FLAVOPROTEIN BETA-SUBUNIT"/>
    <property type="match status" value="1"/>
</dbReference>
<dbReference type="SMART" id="SM00893">
    <property type="entry name" value="ETF"/>
    <property type="match status" value="1"/>
</dbReference>
<name>A0ABV1HQA3_9FIRM</name>
<dbReference type="PANTHER" id="PTHR21294:SF17">
    <property type="entry name" value="PROTEIN FIXA"/>
    <property type="match status" value="1"/>
</dbReference>
<dbReference type="InterPro" id="IPR033948">
    <property type="entry name" value="ETF_beta_N"/>
</dbReference>
<evidence type="ECO:0000313" key="4">
    <source>
        <dbReference type="Proteomes" id="UP001437460"/>
    </source>
</evidence>
<keyword evidence="4" id="KW-1185">Reference proteome</keyword>
<accession>A0ABV1HQA3</accession>
<dbReference type="InterPro" id="IPR012255">
    <property type="entry name" value="ETF_b"/>
</dbReference>
<dbReference type="CDD" id="cd01714">
    <property type="entry name" value="ETF_beta"/>
    <property type="match status" value="1"/>
</dbReference>
<evidence type="ECO:0000313" key="3">
    <source>
        <dbReference type="EMBL" id="MEQ2564505.1"/>
    </source>
</evidence>
<dbReference type="SUPFAM" id="SSF52402">
    <property type="entry name" value="Adenine nucleotide alpha hydrolases-like"/>
    <property type="match status" value="1"/>
</dbReference>
<feature type="domain" description="Electron transfer flavoprotein alpha/beta-subunit N-terminal" evidence="2">
    <location>
        <begin position="22"/>
        <end position="213"/>
    </location>
</feature>
<dbReference type="EMBL" id="JBBMFJ010000050">
    <property type="protein sequence ID" value="MEQ2564505.1"/>
    <property type="molecule type" value="Genomic_DNA"/>
</dbReference>
<gene>
    <name evidence="3" type="ORF">WMO41_15265</name>
</gene>
<dbReference type="InterPro" id="IPR014729">
    <property type="entry name" value="Rossmann-like_a/b/a_fold"/>
</dbReference>
<organism evidence="3 4">
    <name type="scientific">Ventrimonas faecis</name>
    <dbReference type="NCBI Taxonomy" id="3133170"/>
    <lineage>
        <taxon>Bacteria</taxon>
        <taxon>Bacillati</taxon>
        <taxon>Bacillota</taxon>
        <taxon>Clostridia</taxon>
        <taxon>Lachnospirales</taxon>
        <taxon>Lachnospiraceae</taxon>
        <taxon>Ventrimonas</taxon>
    </lineage>
</organism>
<proteinExistence type="predicted"/>
<dbReference type="Gene3D" id="3.40.50.620">
    <property type="entry name" value="HUPs"/>
    <property type="match status" value="1"/>
</dbReference>
<comment type="caution">
    <text evidence="3">The sequence shown here is derived from an EMBL/GenBank/DDBJ whole genome shotgun (WGS) entry which is preliminary data.</text>
</comment>
<protein>
    <recommendedName>
        <fullName evidence="1">Electron transfer flavoprotein small subunit</fullName>
    </recommendedName>
</protein>
<sequence>MKIIVCMKQVPASSKVDIDPETGNLKRGSAGQRTNPYDLYALECALQIREKTGGTVTVLTMGPGQAESMIRDAYSMGADEGVILSDRKFAGSDVLATSYTLSQGIEMLGGADLILCGRQTTDGDTAQIGPAIAEHLHIPHCAWVSAIEEADAEQITLKQDFGSVTQISRMNYPCLVTVDKDICVPRLPSWRLTKETQDRPVRVVTFDDLPRPDLTRFGAVGSPTRVERIFAPEAGAASVVLEGSAAEKADQLTKLLAERKYI</sequence>
<evidence type="ECO:0000259" key="2">
    <source>
        <dbReference type="SMART" id="SM00893"/>
    </source>
</evidence>
<evidence type="ECO:0000256" key="1">
    <source>
        <dbReference type="ARBA" id="ARBA00042002"/>
    </source>
</evidence>
<dbReference type="Pfam" id="PF01012">
    <property type="entry name" value="ETF"/>
    <property type="match status" value="1"/>
</dbReference>
<dbReference type="InterPro" id="IPR014730">
    <property type="entry name" value="ETF_a/b_N"/>
</dbReference>
<reference evidence="3 4" key="1">
    <citation type="submission" date="2024-03" db="EMBL/GenBank/DDBJ databases">
        <title>Human intestinal bacterial collection.</title>
        <authorList>
            <person name="Pauvert C."/>
            <person name="Hitch T.C.A."/>
            <person name="Clavel T."/>
        </authorList>
    </citation>
    <scope>NUCLEOTIDE SEQUENCE [LARGE SCALE GENOMIC DNA]</scope>
    <source>
        <strain evidence="3 4">CLA-AP-H27</strain>
    </source>
</reference>
<dbReference type="RefSeq" id="WP_177292621.1">
    <property type="nucleotide sequence ID" value="NZ_JBBMFJ010000050.1"/>
</dbReference>
<dbReference type="Proteomes" id="UP001437460">
    <property type="component" value="Unassembled WGS sequence"/>
</dbReference>